<dbReference type="Proteomes" id="UP000192335">
    <property type="component" value="Unassembled WGS sequence"/>
</dbReference>
<evidence type="ECO:0000313" key="5">
    <source>
        <dbReference type="Proteomes" id="UP000192335"/>
    </source>
</evidence>
<evidence type="ECO:0000259" key="1">
    <source>
        <dbReference type="Pfam" id="PF01494"/>
    </source>
</evidence>
<protein>
    <submittedName>
        <fullName evidence="2">FAD-dependent oxidoreductase</fullName>
    </submittedName>
    <submittedName>
        <fullName evidence="3">FAD-dependent urate hydroxylase</fullName>
        <ecNumber evidence="3">1.14.13.113</ecNumber>
    </submittedName>
</protein>
<dbReference type="EC" id="1.14.13.113" evidence="3"/>
<evidence type="ECO:0000313" key="2">
    <source>
        <dbReference type="EMBL" id="ORC05693.1"/>
    </source>
</evidence>
<organism evidence="3 7">
    <name type="scientific">Mycobacterium persicum</name>
    <dbReference type="NCBI Taxonomy" id="1487726"/>
    <lineage>
        <taxon>Bacteria</taxon>
        <taxon>Bacillati</taxon>
        <taxon>Actinomycetota</taxon>
        <taxon>Actinomycetes</taxon>
        <taxon>Mycobacteriales</taxon>
        <taxon>Mycobacteriaceae</taxon>
        <taxon>Mycobacterium</taxon>
    </lineage>
</organism>
<dbReference type="RefSeq" id="WP_075547406.1">
    <property type="nucleotide sequence ID" value="NZ_CADEAW010000080.1"/>
</dbReference>
<sequence>MKVAICGAGIAGLTLAERLSALGAEVVLLERSSTPRSQDCMIDFFGPGYEAAEAIGVLPAIQEVSYHVGTASLFDQDGRRQAPLPYQRMIAALAGRLCRVTQTDLEKVLRDNLPRDVQLRFGTQVSQVSSGDDRVLVTLDDGEQLEADLLVGADGIHSTVRSLVFGAESQFLRYLGFHFAAFVCDAHDLTDASGQHYVVTDAVSRQVSVHTLRDGRTAVLAVFRAADPEMPGDSRAVLRDVFGGIGWSIPDVLDRCPPAADIHVEPVAQVEMTCWHQDRVVLLGDACSAVSQLTGQGPSMAVAGAYVLAEQLRRTSSVERAFAFYERLWRPVIEAKQEAGRDTVDWLLPGSPSKLWIRRMALRMAWLPMVSRRINARLIGEPPAVIAMLRNGSPADPADPRPA</sequence>
<dbReference type="Proteomes" id="UP000271464">
    <property type="component" value="Unassembled WGS sequence"/>
</dbReference>
<reference evidence="2 5" key="1">
    <citation type="submission" date="2017-02" db="EMBL/GenBank/DDBJ databases">
        <title>Mycobacterium kansasii genomes.</title>
        <authorList>
            <person name="Borowka P."/>
            <person name="Strapagiel D."/>
            <person name="Marciniak B."/>
            <person name="Lach J."/>
            <person name="Bakula Z."/>
            <person name="Van Ingen J."/>
            <person name="Safianowska A."/>
            <person name="Brzostek A."/>
            <person name="Dziadek J."/>
            <person name="Jagielski T."/>
        </authorList>
    </citation>
    <scope>NUCLEOTIDE SEQUENCE [LARGE SCALE GENOMIC DNA]</scope>
    <source>
        <strain evidence="2 5">12MK</strain>
    </source>
</reference>
<gene>
    <name evidence="3" type="primary">hpxO_1</name>
    <name evidence="2" type="ORF">B4U45_02445</name>
    <name evidence="3" type="ORF">LAUMK42_03127</name>
    <name evidence="4" type="ORF">LAUMK4_03077</name>
</gene>
<dbReference type="Proteomes" id="UP000279331">
    <property type="component" value="Unassembled WGS sequence"/>
</dbReference>
<dbReference type="EMBL" id="MWQA01000001">
    <property type="protein sequence ID" value="ORC05693.1"/>
    <property type="molecule type" value="Genomic_DNA"/>
</dbReference>
<comment type="caution">
    <text evidence="3">The sequence shown here is derived from an EMBL/GenBank/DDBJ whole genome shotgun (WGS) entry which is preliminary data.</text>
</comment>
<dbReference type="SUPFAM" id="SSF51905">
    <property type="entry name" value="FAD/NAD(P)-binding domain"/>
    <property type="match status" value="1"/>
</dbReference>
<dbReference type="PANTHER" id="PTHR46865:SF8">
    <property type="entry name" value="POSSIBLE OXIDOREDUCTASE"/>
    <property type="match status" value="1"/>
</dbReference>
<evidence type="ECO:0000313" key="4">
    <source>
        <dbReference type="EMBL" id="VAZ95234.1"/>
    </source>
</evidence>
<dbReference type="PANTHER" id="PTHR46865">
    <property type="entry name" value="OXIDOREDUCTASE-RELATED"/>
    <property type="match status" value="1"/>
</dbReference>
<evidence type="ECO:0000313" key="3">
    <source>
        <dbReference type="EMBL" id="VAZ84308.1"/>
    </source>
</evidence>
<dbReference type="Gene3D" id="3.30.9.10">
    <property type="entry name" value="D-Amino Acid Oxidase, subunit A, domain 2"/>
    <property type="match status" value="1"/>
</dbReference>
<dbReference type="PRINTS" id="PR00420">
    <property type="entry name" value="RNGMNOXGNASE"/>
</dbReference>
<proteinExistence type="predicted"/>
<dbReference type="InterPro" id="IPR036188">
    <property type="entry name" value="FAD/NAD-bd_sf"/>
</dbReference>
<dbReference type="GO" id="GO:0102099">
    <property type="term" value="F:FAD-dependent urate hydroxylase activity"/>
    <property type="evidence" value="ECO:0007669"/>
    <property type="project" value="UniProtKB-EC"/>
</dbReference>
<dbReference type="GO" id="GO:0071949">
    <property type="term" value="F:FAD binding"/>
    <property type="evidence" value="ECO:0007669"/>
    <property type="project" value="InterPro"/>
</dbReference>
<dbReference type="GeneID" id="66596149"/>
<dbReference type="EMBL" id="UPHM01000081">
    <property type="protein sequence ID" value="VAZ95234.1"/>
    <property type="molecule type" value="Genomic_DNA"/>
</dbReference>
<reference evidence="6 7" key="2">
    <citation type="submission" date="2018-09" db="EMBL/GenBank/DDBJ databases">
        <authorList>
            <person name="Tagini F."/>
        </authorList>
    </citation>
    <scope>NUCLEOTIDE SEQUENCE [LARGE SCALE GENOMIC DNA]</scope>
    <source>
        <strain evidence="4 6">MK4</strain>
        <strain evidence="3 7">MK42</strain>
    </source>
</reference>
<feature type="domain" description="FAD-binding" evidence="1">
    <location>
        <begin position="2"/>
        <end position="313"/>
    </location>
</feature>
<accession>A0A1X0L5Q5</accession>
<evidence type="ECO:0000313" key="7">
    <source>
        <dbReference type="Proteomes" id="UP000279331"/>
    </source>
</evidence>
<dbReference type="Gene3D" id="3.50.50.60">
    <property type="entry name" value="FAD/NAD(P)-binding domain"/>
    <property type="match status" value="1"/>
</dbReference>
<dbReference type="AlphaFoldDB" id="A0A1X0L5Q5"/>
<keyword evidence="6" id="KW-1185">Reference proteome</keyword>
<dbReference type="EMBL" id="UPHL01000083">
    <property type="protein sequence ID" value="VAZ84308.1"/>
    <property type="molecule type" value="Genomic_DNA"/>
</dbReference>
<keyword evidence="3" id="KW-0560">Oxidoreductase</keyword>
<dbReference type="InterPro" id="IPR051704">
    <property type="entry name" value="FAD_aromatic-hydroxylase"/>
</dbReference>
<dbReference type="Pfam" id="PF01494">
    <property type="entry name" value="FAD_binding_3"/>
    <property type="match status" value="1"/>
</dbReference>
<evidence type="ECO:0000313" key="6">
    <source>
        <dbReference type="Proteomes" id="UP000271464"/>
    </source>
</evidence>
<name>A0A1X0L5Q5_9MYCO</name>
<dbReference type="InterPro" id="IPR002938">
    <property type="entry name" value="FAD-bd"/>
</dbReference>